<accession>A0A9P8IFY5</accession>
<evidence type="ECO:0000256" key="2">
    <source>
        <dbReference type="SAM" id="Phobius"/>
    </source>
</evidence>
<evidence type="ECO:0000259" key="3">
    <source>
        <dbReference type="Pfam" id="PF06985"/>
    </source>
</evidence>
<name>A0A9P8IFY5_9PEZI</name>
<dbReference type="Pfam" id="PF06985">
    <property type="entry name" value="HET"/>
    <property type="match status" value="1"/>
</dbReference>
<dbReference type="EMBL" id="JAGHQL010000002">
    <property type="protein sequence ID" value="KAH0547705.1"/>
    <property type="molecule type" value="Genomic_DNA"/>
</dbReference>
<dbReference type="OrthoDB" id="8300194at2759"/>
<protein>
    <recommendedName>
        <fullName evidence="3">Heterokaryon incompatibility domain-containing protein</fullName>
    </recommendedName>
</protein>
<keyword evidence="5" id="KW-1185">Reference proteome</keyword>
<keyword evidence="2" id="KW-1133">Transmembrane helix</keyword>
<keyword evidence="2" id="KW-0472">Membrane</keyword>
<comment type="caution">
    <text evidence="4">The sequence shown here is derived from an EMBL/GenBank/DDBJ whole genome shotgun (WGS) entry which is preliminary data.</text>
</comment>
<feature type="transmembrane region" description="Helical" evidence="2">
    <location>
        <begin position="1179"/>
        <end position="1204"/>
    </location>
</feature>
<gene>
    <name evidence="4" type="ORF">FGG08_000194</name>
</gene>
<evidence type="ECO:0000313" key="4">
    <source>
        <dbReference type="EMBL" id="KAH0547705.1"/>
    </source>
</evidence>
<feature type="compositionally biased region" description="Basic and acidic residues" evidence="1">
    <location>
        <begin position="753"/>
        <end position="774"/>
    </location>
</feature>
<reference evidence="4" key="1">
    <citation type="submission" date="2021-03" db="EMBL/GenBank/DDBJ databases">
        <title>Comparative genomics and phylogenomic investigation of the class Geoglossomycetes provide insights into ecological specialization and systematics.</title>
        <authorList>
            <person name="Melie T."/>
            <person name="Pirro S."/>
            <person name="Miller A.N."/>
            <person name="Quandt A."/>
        </authorList>
    </citation>
    <scope>NUCLEOTIDE SEQUENCE</scope>
    <source>
        <strain evidence="4">GBOQ0MN5Z8</strain>
    </source>
</reference>
<feature type="region of interest" description="Disordered" evidence="1">
    <location>
        <begin position="750"/>
        <end position="774"/>
    </location>
</feature>
<dbReference type="PANTHER" id="PTHR33112">
    <property type="entry name" value="DOMAIN PROTEIN, PUTATIVE-RELATED"/>
    <property type="match status" value="1"/>
</dbReference>
<dbReference type="Proteomes" id="UP000698800">
    <property type="component" value="Unassembled WGS sequence"/>
</dbReference>
<proteinExistence type="predicted"/>
<feature type="domain" description="Heterokaryon incompatibility" evidence="3">
    <location>
        <begin position="317"/>
        <end position="464"/>
    </location>
</feature>
<dbReference type="PANTHER" id="PTHR33112:SF16">
    <property type="entry name" value="HETEROKARYON INCOMPATIBILITY DOMAIN-CONTAINING PROTEIN"/>
    <property type="match status" value="1"/>
</dbReference>
<evidence type="ECO:0000313" key="5">
    <source>
        <dbReference type="Proteomes" id="UP000698800"/>
    </source>
</evidence>
<feature type="transmembrane region" description="Helical" evidence="2">
    <location>
        <begin position="1126"/>
        <end position="1159"/>
    </location>
</feature>
<dbReference type="AlphaFoldDB" id="A0A9P8IFY5"/>
<dbReference type="InterPro" id="IPR010730">
    <property type="entry name" value="HET"/>
</dbReference>
<organism evidence="4 5">
    <name type="scientific">Glutinoglossum americanum</name>
    <dbReference type="NCBI Taxonomy" id="1670608"/>
    <lineage>
        <taxon>Eukaryota</taxon>
        <taxon>Fungi</taxon>
        <taxon>Dikarya</taxon>
        <taxon>Ascomycota</taxon>
        <taxon>Pezizomycotina</taxon>
        <taxon>Geoglossomycetes</taxon>
        <taxon>Geoglossales</taxon>
        <taxon>Geoglossaceae</taxon>
        <taxon>Glutinoglossum</taxon>
    </lineage>
</organism>
<sequence>MPSPPLHQLCEVCSKIRFDAKTINPDHLIGDTNKVNHHRSLIFLANSAESCHLCAILLAAIRLRIDPSGVDHNWLATTSHATNEIQLAYRRHKDKDYPELQVNYGGGTYAVLKIAVGPQSRYCSSRRVTVHADVDAERVLDRIPPKPLPENYKFHYSAVANCRAESVELDSEDVPDQSVWEGFFVHEAGWVCNVYAESGACCLVAWSRTKTTDNLAWVPAENLTRLYKSPHIDCSCGRGVWEQPLIAAGQTEYLAEDPASDEIITQIKLWNYRCHNYHDDCPAGHDVELPDRVIDVGPPDGSQEPSLSIGKGRRGAYVTLSYRWGLVNTLMTAKASMESHINGIPHCSLPKTIRDAVTVTRKLGFRYLWIDALCIIQDCQRDWLSQSAKMGQIYGDAVLNIQADCAANSNDGFLKKRPLREIRSCEHPDLLGDGVRMAVCPNHQYPTRAMKNGFLSSRGWILQERALSKRIVHWTTHEVFWECWSSQATERRPAHHQWTAGIPLSELLPGDTIEGSFRAGWGMERSTYDGVRIAVNKNTAKTITPAQPPGYKEPEVDYRSWYDLVKDYSDRDLTLPDDKLIAVSSLAATFQKQNNLQGAYLAGLWSDDIVSGLIWKRGDYFQRMGHPSKLKGLVKYRAPSFSWASVEGKVEFPDDTWMDVIYNELDPQLFDCSISAELEDPFSSVNGGHIGLQGYTMRYLNMPSEQKRRMIPKPDDIESYAVMDQSEDPSFEDERAPSWTPNILALFLRARRRTPEEKNEGESGKTSTEETKNKPKESFESYWLLLYPSEQGDIYFRAGLHIEKEDIQSIQPILEERALTIIQQQLAEPRPSLSPSQFSEGAFNDFRKKANRAVNKADVMAKAFLIPEGNSDVPSGIKRTFTNLAALTDGAIVDVQPDSYYGARPDQLDPRVQEDLNSYIIPSANDRVPILPNNFTEGKGPGGTFSFTDTQLPNNPFFMPHGLLGSDILQPLQTKAQSATNIAATAVPGAISSAATTVPGATSKAESAAKAAATAIPNTDTIEDLTPRNFSLGTKQFRIGFSNHTECKNLPLKIPSAIPEAAAKILGEQLEELRPEQILTGIITPIRYCLIRGLMWIVIIAIILTITFASSMFSRRFCFGEVLGRLFCFGGLLARFVICLASGLLCLVFFLILAAILHVVLERANYRLPPSIEIHRGEVGRYCWGTVGCATIAMVLAAALLFFARLLASNQIVQ</sequence>
<feature type="transmembrane region" description="Helical" evidence="2">
    <location>
        <begin position="1093"/>
        <end position="1114"/>
    </location>
</feature>
<keyword evidence="2" id="KW-0812">Transmembrane</keyword>
<evidence type="ECO:0000256" key="1">
    <source>
        <dbReference type="SAM" id="MobiDB-lite"/>
    </source>
</evidence>